<dbReference type="AlphaFoldDB" id="A0A2Z4ADU9"/>
<dbReference type="InterPro" id="IPR002347">
    <property type="entry name" value="SDR_fam"/>
</dbReference>
<dbReference type="FunFam" id="3.40.50.720:FF:000084">
    <property type="entry name" value="Short-chain dehydrogenase reductase"/>
    <property type="match status" value="1"/>
</dbReference>
<reference evidence="3 4" key="1">
    <citation type="submission" date="2018-06" db="EMBL/GenBank/DDBJ databases">
        <title>Draft Genome Sequence of a Novel Marine Bacterium Related to the Verrucomicrobia.</title>
        <authorList>
            <person name="Vosseberg J."/>
            <person name="Martijn J."/>
            <person name="Ettema T.J.G."/>
        </authorList>
    </citation>
    <scope>NUCLEOTIDE SEQUENCE [LARGE SCALE GENOMIC DNA]</scope>
    <source>
        <strain evidence="3">TARA_B100001123</strain>
    </source>
</reference>
<dbReference type="PANTHER" id="PTHR42760">
    <property type="entry name" value="SHORT-CHAIN DEHYDROGENASES/REDUCTASES FAMILY MEMBER"/>
    <property type="match status" value="1"/>
</dbReference>
<proteinExistence type="inferred from homology"/>
<evidence type="ECO:0000256" key="1">
    <source>
        <dbReference type="ARBA" id="ARBA00006484"/>
    </source>
</evidence>
<protein>
    <submittedName>
        <fullName evidence="3">3-oxoacyl-[acyl-carrier-protein] reductase FabG</fullName>
        <ecNumber evidence="3">1.1.1.100</ecNumber>
    </submittedName>
</protein>
<name>A0A2Z4ADU9_9BACT</name>
<dbReference type="PROSITE" id="PS00061">
    <property type="entry name" value="ADH_SHORT"/>
    <property type="match status" value="1"/>
</dbReference>
<evidence type="ECO:0000256" key="2">
    <source>
        <dbReference type="ARBA" id="ARBA00023002"/>
    </source>
</evidence>
<accession>A0A2Z4ADU9</accession>
<dbReference type="KEGG" id="mtar:DF168_01677"/>
<dbReference type="SUPFAM" id="SSF51735">
    <property type="entry name" value="NAD(P)-binding Rossmann-fold domains"/>
    <property type="match status" value="1"/>
</dbReference>
<comment type="similarity">
    <text evidence="1">Belongs to the short-chain dehydrogenases/reductases (SDR) family.</text>
</comment>
<evidence type="ECO:0000313" key="4">
    <source>
        <dbReference type="Proteomes" id="UP000247465"/>
    </source>
</evidence>
<dbReference type="CDD" id="cd05233">
    <property type="entry name" value="SDR_c"/>
    <property type="match status" value="1"/>
</dbReference>
<organism evidence="3 4">
    <name type="scientific">Candidatus Moanibacter tarae</name>
    <dbReference type="NCBI Taxonomy" id="2200854"/>
    <lineage>
        <taxon>Bacteria</taxon>
        <taxon>Pseudomonadati</taxon>
        <taxon>Verrucomicrobiota</taxon>
        <taxon>Opitutia</taxon>
        <taxon>Puniceicoccales</taxon>
        <taxon>Puniceicoccales incertae sedis</taxon>
        <taxon>Candidatus Moanibacter</taxon>
    </lineage>
</organism>
<dbReference type="PANTHER" id="PTHR42760:SF115">
    <property type="entry name" value="3-OXOACYL-[ACYL-CARRIER-PROTEIN] REDUCTASE FABG"/>
    <property type="match status" value="1"/>
</dbReference>
<dbReference type="GO" id="GO:0004316">
    <property type="term" value="F:3-oxoacyl-[acyl-carrier-protein] reductase (NADPH) activity"/>
    <property type="evidence" value="ECO:0007669"/>
    <property type="project" value="UniProtKB-EC"/>
</dbReference>
<dbReference type="EC" id="1.1.1.100" evidence="3"/>
<dbReference type="Proteomes" id="UP000247465">
    <property type="component" value="Chromosome"/>
</dbReference>
<dbReference type="PRINTS" id="PR00081">
    <property type="entry name" value="GDHRDH"/>
</dbReference>
<keyword evidence="2 3" id="KW-0560">Oxidoreductase</keyword>
<dbReference type="InterPro" id="IPR036291">
    <property type="entry name" value="NAD(P)-bd_dom_sf"/>
</dbReference>
<evidence type="ECO:0000313" key="3">
    <source>
        <dbReference type="EMBL" id="AWT60463.1"/>
    </source>
</evidence>
<dbReference type="PRINTS" id="PR00080">
    <property type="entry name" value="SDRFAMILY"/>
</dbReference>
<dbReference type="InterPro" id="IPR020904">
    <property type="entry name" value="Sc_DH/Rdtase_CS"/>
</dbReference>
<sequence length="259" mass="27668">MSKAYTLSGKKALVTGGKRRIGRGIALALAEAGCDVGINDLSVDSDAQETVQLIQKLNRKSEFYPADISEPTDVEKMFSTFLEQFGQIDILVNNPYGGTSQGFLELTERNWDLNLDIGLKGFYLCSQQATRAMVATGTKGCIVSTSSVHGRRAWKGDTAYGVTKAGVLRLTESMAVDLGEYGIRCNAVLPGHMNTEHEFNTPPPSVGSIDESLFDSVPLRRRGTPEDIGRAVVFLCSDASACITGISLPVDGGLLAGAI</sequence>
<dbReference type="EMBL" id="CP029803">
    <property type="protein sequence ID" value="AWT60463.1"/>
    <property type="molecule type" value="Genomic_DNA"/>
</dbReference>
<dbReference type="Pfam" id="PF13561">
    <property type="entry name" value="adh_short_C2"/>
    <property type="match status" value="1"/>
</dbReference>
<dbReference type="Gene3D" id="3.40.50.720">
    <property type="entry name" value="NAD(P)-binding Rossmann-like Domain"/>
    <property type="match status" value="1"/>
</dbReference>
<gene>
    <name evidence="3" type="primary">fabG_14</name>
    <name evidence="3" type="ORF">DF168_01677</name>
</gene>